<keyword evidence="16" id="KW-1185">Reference proteome</keyword>
<dbReference type="PROSITE" id="PS51285">
    <property type="entry name" value="AGC_KINASE_CTER"/>
    <property type="match status" value="1"/>
</dbReference>
<protein>
    <recommendedName>
        <fullName evidence="1">non-specific serine/threonine protein kinase</fullName>
        <ecNumber evidence="1">2.7.11.1</ecNumber>
    </recommendedName>
</protein>
<evidence type="ECO:0000256" key="5">
    <source>
        <dbReference type="ARBA" id="ARBA00022741"/>
    </source>
</evidence>
<feature type="region of interest" description="Disordered" evidence="12">
    <location>
        <begin position="126"/>
        <end position="168"/>
    </location>
</feature>
<feature type="region of interest" description="Disordered" evidence="12">
    <location>
        <begin position="72"/>
        <end position="109"/>
    </location>
</feature>
<feature type="region of interest" description="Disordered" evidence="12">
    <location>
        <begin position="1"/>
        <end position="20"/>
    </location>
</feature>
<keyword evidence="5 11" id="KW-0547">Nucleotide-binding</keyword>
<feature type="compositionally biased region" description="Basic and acidic residues" evidence="12">
    <location>
        <begin position="1008"/>
        <end position="1019"/>
    </location>
</feature>
<keyword evidence="6" id="KW-0418">Kinase</keyword>
<dbReference type="InterPro" id="IPR000961">
    <property type="entry name" value="AGC-kinase_C"/>
</dbReference>
<dbReference type="CDD" id="cd21742">
    <property type="entry name" value="MobB_NDR_LATS-like"/>
    <property type="match status" value="1"/>
</dbReference>
<dbReference type="PANTHER" id="PTHR22988">
    <property type="entry name" value="MYOTONIC DYSTROPHY S/T KINASE-RELATED"/>
    <property type="match status" value="1"/>
</dbReference>
<feature type="compositionally biased region" description="Polar residues" evidence="12">
    <location>
        <begin position="126"/>
        <end position="165"/>
    </location>
</feature>
<feature type="domain" description="AGC-kinase C-terminal" evidence="14">
    <location>
        <begin position="1057"/>
        <end position="1146"/>
    </location>
</feature>
<feature type="region of interest" description="Disordered" evidence="12">
    <location>
        <begin position="1145"/>
        <end position="1175"/>
    </location>
</feature>
<evidence type="ECO:0000256" key="7">
    <source>
        <dbReference type="ARBA" id="ARBA00022840"/>
    </source>
</evidence>
<evidence type="ECO:0000256" key="12">
    <source>
        <dbReference type="SAM" id="MobiDB-lite"/>
    </source>
</evidence>
<dbReference type="PANTHER" id="PTHR22988:SF76">
    <property type="entry name" value="CHROMOSOME UNDETERMINED SCAFFOLD_135, WHOLE GENOME SHOTGUN SEQUENCE"/>
    <property type="match status" value="1"/>
</dbReference>
<dbReference type="CDD" id="cd05573">
    <property type="entry name" value="STKc_ROCK_NDR_like"/>
    <property type="match status" value="1"/>
</dbReference>
<sequence>METPNLRRLRRVPVPSPRPNLVHVAPQIEPDRLGNLDLDITRDASGASSVNTQLQRILTRSELRRTPMMTMTNTVGVGPASSSPRSSPAATIDDRSGARASKAVNGTTDPNVRIFAPDLLNSSLHKPKTTSRPLPQLPTSACNAVGSSSVRCPSPSTRPGQTMSTRPPLPCPPLETPGFPRPITALESVYGISTSGSPRVAANDLGDWFSSGAIDDGARSTFFVGQQLAQGSTSLAHRALPNIPRTQRKNASPLPSIPTVRGCAITFPPSPPPPSTIPVRPEVSAIANARVTQPPSKDETTVLPRAYESPISITRTSNIPLAASSSILVHSGFWDLLAATGSRLYNPLSRIVGPGLTLAPSAFGGGPNQEWDQGGYRRLNYQAPLPPEMQRGPNGGGLRKVKGVHKGLIGRPEGFTHLVHASDAEQAEVLLRRWKLDGVGKIGQRGWAEPIKEATRTVARARGIAQVQAARSDAQPEGRLQVVNGLPPSVVSSSHISPFPLSTSSVPSEAGAIEDEPFLGLLEVQNLPFLDGGDVQPEMHDRNLTPRNVNVTGGGLGTTRFSPGARTLLPDFDFGSSSPSSQQEVYFDHSFSHEHDSSNDDTIIHDPDALNPPFTEPKFVPSLLTIEKAVAAKVYFETKYHAILKQPRDRDTRRLLLEKELMRLSLNDQQRQCVREAWKLSETEYLREMRQRVGVNSFVKLKTIGHGAFGVVSLVKERGTGEVFAMKQLRKADMLRKGQEGHVRAERDLLATASTSTRWTVRLAYSFQDVDHLYLVMTYMGGGDLLTLLIERDTFKEPFAKFYIAEMICAIQETHTVLRAIHRDVKPDNFLFDSNGHIAISDFGLATDFHWAHDATYFDQQRRDLLYKHGINLEEPNIKGRKFPRGEPLFDPKREESNGAEDIQDSLLTWRDRNRRRLAYSVVGTNNYMSVEVLRGHGYGAESDWWSLGVIMFEMLYGYPPFVSKNRTQTRQKIQNWRSYLRFPSTPRISREAQDLITSLICEREDRLGSRRSVSKDRPNSMMESLRSPTGAAMRGQAELGVAGDGAEEIKAHPWFRGIDFSTLHLQTPPFVPCLTSSTDTRYFEEDIDANPLPPPEIAPGIPAPDTTRDPLLKHVEQGRMLLDARKGLAFQGWTYKKPKRTVYDPRRGLDLSTTTSRGSDEAGTGGGVGGGDVFPSAYRGRSTLRVEGGSGLRSLSV</sequence>
<dbReference type="SMART" id="SM00133">
    <property type="entry name" value="S_TK_X"/>
    <property type="match status" value="1"/>
</dbReference>
<dbReference type="EC" id="2.7.11.1" evidence="1"/>
<evidence type="ECO:0000256" key="6">
    <source>
        <dbReference type="ARBA" id="ARBA00022777"/>
    </source>
</evidence>
<reference evidence="16" key="1">
    <citation type="submission" date="2016-10" db="EMBL/GenBank/DDBJ databases">
        <authorList>
            <person name="Jeantristanb JTB J.-T."/>
            <person name="Ricardo R."/>
        </authorList>
    </citation>
    <scope>NUCLEOTIDE SEQUENCE [LARGE SCALE GENOMIC DNA]</scope>
</reference>
<evidence type="ECO:0000256" key="11">
    <source>
        <dbReference type="PROSITE-ProRule" id="PRU10141"/>
    </source>
</evidence>
<accession>A0A2X0MIS8</accession>
<dbReference type="EMBL" id="FMWP01000012">
    <property type="protein sequence ID" value="SCZ88723.1"/>
    <property type="molecule type" value="Genomic_DNA"/>
</dbReference>
<dbReference type="PROSITE" id="PS00107">
    <property type="entry name" value="PROTEIN_KINASE_ATP"/>
    <property type="match status" value="1"/>
</dbReference>
<dbReference type="GO" id="GO:0005524">
    <property type="term" value="F:ATP binding"/>
    <property type="evidence" value="ECO:0007669"/>
    <property type="project" value="UniProtKB-UniRule"/>
</dbReference>
<dbReference type="STRING" id="289078.A0A2X0MIS8"/>
<feature type="binding site" evidence="11">
    <location>
        <position position="727"/>
    </location>
    <ligand>
        <name>ATP</name>
        <dbReference type="ChEBI" id="CHEBI:30616"/>
    </ligand>
</feature>
<comment type="catalytic activity">
    <reaction evidence="9">
        <text>L-threonyl-[protein] + ATP = O-phospho-L-threonyl-[protein] + ADP + H(+)</text>
        <dbReference type="Rhea" id="RHEA:46608"/>
        <dbReference type="Rhea" id="RHEA-COMP:11060"/>
        <dbReference type="Rhea" id="RHEA-COMP:11605"/>
        <dbReference type="ChEBI" id="CHEBI:15378"/>
        <dbReference type="ChEBI" id="CHEBI:30013"/>
        <dbReference type="ChEBI" id="CHEBI:30616"/>
        <dbReference type="ChEBI" id="CHEBI:61977"/>
        <dbReference type="ChEBI" id="CHEBI:456216"/>
        <dbReference type="EC" id="2.7.11.1"/>
    </reaction>
</comment>
<dbReference type="FunFam" id="3.30.200.20:FF:000192">
    <property type="entry name" value="Serine/threonine-protein kinase cot-1"/>
    <property type="match status" value="1"/>
</dbReference>
<feature type="compositionally biased region" description="Gly residues" evidence="12">
    <location>
        <begin position="1164"/>
        <end position="1173"/>
    </location>
</feature>
<keyword evidence="7 11" id="KW-0067">ATP-binding</keyword>
<dbReference type="InterPro" id="IPR059233">
    <property type="entry name" value="MobB_NdrA/B/Cbk1"/>
</dbReference>
<name>A0A2X0MIS8_9BASI</name>
<evidence type="ECO:0000256" key="1">
    <source>
        <dbReference type="ARBA" id="ARBA00012513"/>
    </source>
</evidence>
<dbReference type="OrthoDB" id="3638488at2759"/>
<dbReference type="Gene3D" id="1.10.510.10">
    <property type="entry name" value="Transferase(Phosphotransferase) domain 1"/>
    <property type="match status" value="1"/>
</dbReference>
<dbReference type="Gene3D" id="3.30.200.20">
    <property type="entry name" value="Phosphorylase Kinase, domain 1"/>
    <property type="match status" value="1"/>
</dbReference>
<evidence type="ECO:0000259" key="14">
    <source>
        <dbReference type="PROSITE" id="PS51285"/>
    </source>
</evidence>
<evidence type="ECO:0000256" key="10">
    <source>
        <dbReference type="ARBA" id="ARBA00048679"/>
    </source>
</evidence>
<dbReference type="AlphaFoldDB" id="A0A2X0MIS8"/>
<evidence type="ECO:0000256" key="9">
    <source>
        <dbReference type="ARBA" id="ARBA00047899"/>
    </source>
</evidence>
<gene>
    <name evidence="15" type="ORF">BZ3500_MVSOF-1268-A1-R1_CHR2-1G04594</name>
</gene>
<evidence type="ECO:0000256" key="4">
    <source>
        <dbReference type="ARBA" id="ARBA00022679"/>
    </source>
</evidence>
<dbReference type="PROSITE" id="PS50011">
    <property type="entry name" value="PROTEIN_KINASE_DOM"/>
    <property type="match status" value="1"/>
</dbReference>
<evidence type="ECO:0000256" key="2">
    <source>
        <dbReference type="ARBA" id="ARBA00022527"/>
    </source>
</evidence>
<evidence type="ECO:0000256" key="8">
    <source>
        <dbReference type="ARBA" id="ARBA00038271"/>
    </source>
</evidence>
<dbReference type="InterPro" id="IPR011009">
    <property type="entry name" value="Kinase-like_dom_sf"/>
</dbReference>
<dbReference type="SUPFAM" id="SSF56112">
    <property type="entry name" value="Protein kinase-like (PK-like)"/>
    <property type="match status" value="1"/>
</dbReference>
<comment type="catalytic activity">
    <reaction evidence="10">
        <text>L-seryl-[protein] + ATP = O-phospho-L-seryl-[protein] + ADP + H(+)</text>
        <dbReference type="Rhea" id="RHEA:17989"/>
        <dbReference type="Rhea" id="RHEA-COMP:9863"/>
        <dbReference type="Rhea" id="RHEA-COMP:11604"/>
        <dbReference type="ChEBI" id="CHEBI:15378"/>
        <dbReference type="ChEBI" id="CHEBI:29999"/>
        <dbReference type="ChEBI" id="CHEBI:30616"/>
        <dbReference type="ChEBI" id="CHEBI:83421"/>
        <dbReference type="ChEBI" id="CHEBI:456216"/>
        <dbReference type="EC" id="2.7.11.1"/>
    </reaction>
</comment>
<dbReference type="GO" id="GO:0004674">
    <property type="term" value="F:protein serine/threonine kinase activity"/>
    <property type="evidence" value="ECO:0007669"/>
    <property type="project" value="UniProtKB-KW"/>
</dbReference>
<feature type="domain" description="Protein kinase" evidence="13">
    <location>
        <begin position="698"/>
        <end position="1023"/>
    </location>
</feature>
<feature type="compositionally biased region" description="Low complexity" evidence="12">
    <location>
        <begin position="79"/>
        <end position="90"/>
    </location>
</feature>
<proteinExistence type="inferred from homology"/>
<evidence type="ECO:0000259" key="13">
    <source>
        <dbReference type="PROSITE" id="PS50011"/>
    </source>
</evidence>
<evidence type="ECO:0000256" key="3">
    <source>
        <dbReference type="ARBA" id="ARBA00022553"/>
    </source>
</evidence>
<dbReference type="Pfam" id="PF00069">
    <property type="entry name" value="Pkinase"/>
    <property type="match status" value="2"/>
</dbReference>
<keyword evidence="3" id="KW-0597">Phosphoprotein</keyword>
<dbReference type="SMART" id="SM00220">
    <property type="entry name" value="S_TKc"/>
    <property type="match status" value="1"/>
</dbReference>
<feature type="region of interest" description="Disordered" evidence="12">
    <location>
        <begin position="1008"/>
        <end position="1033"/>
    </location>
</feature>
<evidence type="ECO:0000313" key="16">
    <source>
        <dbReference type="Proteomes" id="UP000249723"/>
    </source>
</evidence>
<dbReference type="Proteomes" id="UP000249723">
    <property type="component" value="Unassembled WGS sequence"/>
</dbReference>
<dbReference type="InterPro" id="IPR017441">
    <property type="entry name" value="Protein_kinase_ATP_BS"/>
</dbReference>
<dbReference type="InterPro" id="IPR000719">
    <property type="entry name" value="Prot_kinase_dom"/>
</dbReference>
<keyword evidence="2" id="KW-0723">Serine/threonine-protein kinase</keyword>
<evidence type="ECO:0000313" key="15">
    <source>
        <dbReference type="EMBL" id="SCZ88723.1"/>
    </source>
</evidence>
<keyword evidence="4" id="KW-0808">Transferase</keyword>
<dbReference type="InterPro" id="IPR050839">
    <property type="entry name" value="Rho-assoc_Ser/Thr_Kinase"/>
</dbReference>
<organism evidence="15 16">
    <name type="scientific">Microbotryum saponariae</name>
    <dbReference type="NCBI Taxonomy" id="289078"/>
    <lineage>
        <taxon>Eukaryota</taxon>
        <taxon>Fungi</taxon>
        <taxon>Dikarya</taxon>
        <taxon>Basidiomycota</taxon>
        <taxon>Pucciniomycotina</taxon>
        <taxon>Microbotryomycetes</taxon>
        <taxon>Microbotryales</taxon>
        <taxon>Microbotryaceae</taxon>
        <taxon>Microbotryum</taxon>
    </lineage>
</organism>
<comment type="similarity">
    <text evidence="8">Belongs to the protein kinase superfamily. STE Ser/Thr protein kinase family. COT1 subfamily.</text>
</comment>